<accession>A0A1M7LQ90</accession>
<gene>
    <name evidence="1" type="ORF">SAMN05660826_01980</name>
</gene>
<dbReference type="RefSeq" id="WP_073258011.1">
    <property type="nucleotide sequence ID" value="NZ_FRCR01000013.1"/>
</dbReference>
<dbReference type="Proteomes" id="UP000184375">
    <property type="component" value="Unassembled WGS sequence"/>
</dbReference>
<evidence type="ECO:0000313" key="1">
    <source>
        <dbReference type="EMBL" id="SHM79848.1"/>
    </source>
</evidence>
<dbReference type="OrthoDB" id="3182891at2"/>
<protein>
    <submittedName>
        <fullName evidence="1">Alpha-D-ribose 1-methylphosphonate 5-triphosphate synthase subunit PhnG</fullName>
    </submittedName>
</protein>
<organism evidence="1 2">
    <name type="scientific">Caldanaerovirga acetigignens</name>
    <dbReference type="NCBI Taxonomy" id="447595"/>
    <lineage>
        <taxon>Bacteria</taxon>
        <taxon>Bacillati</taxon>
        <taxon>Bacillota</taxon>
        <taxon>Clostridia</taxon>
        <taxon>Thermosediminibacterales</taxon>
        <taxon>Thermosediminibacteraceae</taxon>
        <taxon>Caldanaerovirga</taxon>
    </lineage>
</organism>
<dbReference type="Pfam" id="PF06754">
    <property type="entry name" value="PhnG"/>
    <property type="match status" value="1"/>
</dbReference>
<keyword evidence="2" id="KW-1185">Reference proteome</keyword>
<dbReference type="GO" id="GO:0019634">
    <property type="term" value="P:organic phosphonate metabolic process"/>
    <property type="evidence" value="ECO:0007669"/>
    <property type="project" value="InterPro"/>
</dbReference>
<sequence length="140" mass="15683">MDIKDKYRVLADGDEEVWETLAKKILATSNVNILKPPSTSLVMMRARDSAEGIVFNVGEVLITECEVEIDSCRGWGYVLGDRPTIALAVAIIDAALNAAHPLVDEIVQVVNQQREELEKKKLLEFRLVNRTKVKFEVMEG</sequence>
<name>A0A1M7LQ90_9FIRM</name>
<proteinExistence type="predicted"/>
<dbReference type="InterPro" id="IPR009609">
    <property type="entry name" value="Phosphonate_metab_PhnG"/>
</dbReference>
<dbReference type="GO" id="GO:0015716">
    <property type="term" value="P:organic phosphonate transport"/>
    <property type="evidence" value="ECO:0007669"/>
    <property type="project" value="InterPro"/>
</dbReference>
<dbReference type="AlphaFoldDB" id="A0A1M7LQ90"/>
<dbReference type="STRING" id="447595.SAMN05660826_01980"/>
<reference evidence="2" key="1">
    <citation type="submission" date="2016-11" db="EMBL/GenBank/DDBJ databases">
        <authorList>
            <person name="Varghese N."/>
            <person name="Submissions S."/>
        </authorList>
    </citation>
    <scope>NUCLEOTIDE SEQUENCE [LARGE SCALE GENOMIC DNA]</scope>
    <source>
        <strain evidence="2">DSM 18802</strain>
    </source>
</reference>
<dbReference type="EMBL" id="FRCR01000013">
    <property type="protein sequence ID" value="SHM79848.1"/>
    <property type="molecule type" value="Genomic_DNA"/>
</dbReference>
<evidence type="ECO:0000313" key="2">
    <source>
        <dbReference type="Proteomes" id="UP000184375"/>
    </source>
</evidence>
<dbReference type="NCBIfam" id="TIGR03293">
    <property type="entry name" value="PhnG_redo"/>
    <property type="match status" value="1"/>
</dbReference>